<dbReference type="AlphaFoldDB" id="A0AAV4LU17"/>
<sequence length="936" mass="102973">MADDRACAPHLAEFYGCLGRSDRDLSQCGRELGALRQCSEGDKGENYCVPELTRLLRCTGYVLSRGTVYAPTSVTCREPLHPSALPRSFIRREPDSTGCAKEFIAFRECHRPGGAEILIKNNMYKISREHLHKYNVTGEVVCPASAPRRDGNAIRAALSKLRAACGFKNFEEDFTPKRLHHDPVAVVLLHNLERVAEGARVQPTSHPVRVELEPLGNLDEQLNVNSALLGHLDVLRTPARHVAVQPRRVAPTHVPLNLRLDGVAQYLDEHVVVALEEHAVPRVLARQLGGNRVALGGDVRLEQRRNGHVHVGRVDVVGEAHLGVGLGDADDRLDVPQRQRVPAAVGRLLPDGAVEAGELALNHAVELGRYGRRAVGLGVPQVLGELHLREWHAGGGGADLALEALHHVVVVGDVLDPRVQQLVVRDDVLAEQQVLVGVGHVLHDDDEVEPAQDGVGEVHVLLEGQRRLVAAEDGVGRGDDRAPGLERRHYPGLGDGDRLLLHGLVDRDAVLVGHLVELVDAADAHVGEHQGSALQRPLAAGRVAPQPRGETHRGGALSGGEHASRRRFVHIGQELRLAQPGVAHEEDVDVTPDAVRGGRRRRRVWLCGGRRARCGCCRGHRRAIALLRRGTLADAPEERAAYGRLGSLLPEDRRRHRGDQPLADARVLGQVFDVLHVLRRQVLLDALVRLHLHRDGLQLRLEHGEAVLDVQRDVVPALVDGQRLDHVARTARVHEVAREDDDALPRRPPRVHRLGRLLDGNLLVVVIHRVDAVNREGACVAVAALLREDRLLLVAEEYRQVHPAVADAALQVEHPHLRQHHPAAHDDAADFDQRVEFTTPQVAQLRREGPVNQCHLAVPSSVQPLALPVRLDVDAVVEHRHDAEGVELQPRYQVLAVERHEVRHRDPQYAGVVLYHLFDPLQVVVLGVAFVQLEPV</sequence>
<evidence type="ECO:0000256" key="1">
    <source>
        <dbReference type="SAM" id="MobiDB-lite"/>
    </source>
</evidence>
<protein>
    <submittedName>
        <fullName evidence="2">Ubiquitin fusion degradation protein 1</fullName>
    </submittedName>
</protein>
<accession>A0AAV4LU17</accession>
<proteinExistence type="predicted"/>
<reference evidence="2 3" key="1">
    <citation type="submission" date="2021-06" db="EMBL/GenBank/DDBJ databases">
        <title>Genome sequence of Babesia caballi.</title>
        <authorList>
            <person name="Yamagishi J."/>
            <person name="Kidaka T."/>
            <person name="Ochi A."/>
        </authorList>
    </citation>
    <scope>NUCLEOTIDE SEQUENCE [LARGE SCALE GENOMIC DNA]</scope>
    <source>
        <strain evidence="2">USDA-D6B2</strain>
    </source>
</reference>
<keyword evidence="3" id="KW-1185">Reference proteome</keyword>
<dbReference type="Proteomes" id="UP001497744">
    <property type="component" value="Unassembled WGS sequence"/>
</dbReference>
<evidence type="ECO:0000313" key="2">
    <source>
        <dbReference type="EMBL" id="GIX63289.1"/>
    </source>
</evidence>
<organism evidence="2 3">
    <name type="scientific">Babesia caballi</name>
    <dbReference type="NCBI Taxonomy" id="5871"/>
    <lineage>
        <taxon>Eukaryota</taxon>
        <taxon>Sar</taxon>
        <taxon>Alveolata</taxon>
        <taxon>Apicomplexa</taxon>
        <taxon>Aconoidasida</taxon>
        <taxon>Piroplasmida</taxon>
        <taxon>Babesiidae</taxon>
        <taxon>Babesia</taxon>
    </lineage>
</organism>
<dbReference type="RefSeq" id="XP_067715358.1">
    <property type="nucleotide sequence ID" value="XM_067859257.1"/>
</dbReference>
<comment type="caution">
    <text evidence="2">The sequence shown here is derived from an EMBL/GenBank/DDBJ whole genome shotgun (WGS) entry which is preliminary data.</text>
</comment>
<feature type="region of interest" description="Disordered" evidence="1">
    <location>
        <begin position="531"/>
        <end position="563"/>
    </location>
</feature>
<dbReference type="GeneID" id="94194770"/>
<dbReference type="EMBL" id="BPLF01000002">
    <property type="protein sequence ID" value="GIX63289.1"/>
    <property type="molecule type" value="Genomic_DNA"/>
</dbReference>
<evidence type="ECO:0000313" key="3">
    <source>
        <dbReference type="Proteomes" id="UP001497744"/>
    </source>
</evidence>
<name>A0AAV4LU17_BABCB</name>
<gene>
    <name evidence="2" type="ORF">BcabD6B2_27240</name>
</gene>